<evidence type="ECO:0000256" key="2">
    <source>
        <dbReference type="ARBA" id="ARBA00022837"/>
    </source>
</evidence>
<dbReference type="SUPFAM" id="SSF47473">
    <property type="entry name" value="EF-hand"/>
    <property type="match status" value="1"/>
</dbReference>
<dbReference type="InterPro" id="IPR013787">
    <property type="entry name" value="S100_Ca-bd_sub"/>
</dbReference>
<evidence type="ECO:0000313" key="5">
    <source>
        <dbReference type="Proteomes" id="UP000011518"/>
    </source>
</evidence>
<keyword evidence="2" id="KW-0106">Calcium</keyword>
<sequence>MMCCSLLPESPLSPAALPLWPQTVPYPGWGPAAMTDTPVEESLFQIIHCYHQYAAREGNAETLSLEELKALLMDNVPRFMESLLVEGPEVGYVPGQVDDSLPTPQGRKEPYYIAELFRAADKNKDNQICFDEFLYILGKLVKDYHLQYHRQLCAHYSAQHNLY</sequence>
<dbReference type="InterPro" id="IPR011992">
    <property type="entry name" value="EF-hand-dom_pair"/>
</dbReference>
<feature type="domain" description="EF-hand" evidence="3">
    <location>
        <begin position="113"/>
        <end position="143"/>
    </location>
</feature>
<evidence type="ECO:0000313" key="4">
    <source>
        <dbReference type="EMBL" id="ELW47338.1"/>
    </source>
</evidence>
<dbReference type="InterPro" id="IPR034325">
    <property type="entry name" value="S-100_dom"/>
</dbReference>
<dbReference type="GO" id="GO:0048306">
    <property type="term" value="F:calcium-dependent protein binding"/>
    <property type="evidence" value="ECO:0007669"/>
    <property type="project" value="TreeGrafter"/>
</dbReference>
<dbReference type="GO" id="GO:0005509">
    <property type="term" value="F:calcium ion binding"/>
    <property type="evidence" value="ECO:0007669"/>
    <property type="project" value="InterPro"/>
</dbReference>
<dbReference type="InterPro" id="IPR018247">
    <property type="entry name" value="EF_Hand_1_Ca_BS"/>
</dbReference>
<evidence type="ECO:0000256" key="1">
    <source>
        <dbReference type="ARBA" id="ARBA00022723"/>
    </source>
</evidence>
<dbReference type="Gene3D" id="1.10.238.10">
    <property type="entry name" value="EF-hand"/>
    <property type="match status" value="1"/>
</dbReference>
<protein>
    <submittedName>
        <fullName evidence="4">Protein S100-A15A</fullName>
    </submittedName>
</protein>
<dbReference type="PROSITE" id="PS50222">
    <property type="entry name" value="EF_HAND_2"/>
    <property type="match status" value="1"/>
</dbReference>
<dbReference type="InterPro" id="IPR002048">
    <property type="entry name" value="EF_hand_dom"/>
</dbReference>
<organism evidence="4 5">
    <name type="scientific">Tupaia chinensis</name>
    <name type="common">Chinese tree shrew</name>
    <name type="synonym">Tupaia belangeri chinensis</name>
    <dbReference type="NCBI Taxonomy" id="246437"/>
    <lineage>
        <taxon>Eukaryota</taxon>
        <taxon>Metazoa</taxon>
        <taxon>Chordata</taxon>
        <taxon>Craniata</taxon>
        <taxon>Vertebrata</taxon>
        <taxon>Euteleostomi</taxon>
        <taxon>Mammalia</taxon>
        <taxon>Eutheria</taxon>
        <taxon>Euarchontoglires</taxon>
        <taxon>Scandentia</taxon>
        <taxon>Tupaiidae</taxon>
        <taxon>Tupaia</taxon>
    </lineage>
</organism>
<dbReference type="SMART" id="SM00054">
    <property type="entry name" value="EFh"/>
    <property type="match status" value="1"/>
</dbReference>
<name>L9JAF1_TUPCH</name>
<dbReference type="PROSITE" id="PS00018">
    <property type="entry name" value="EF_HAND_1"/>
    <property type="match status" value="1"/>
</dbReference>
<dbReference type="CDD" id="cd00213">
    <property type="entry name" value="S-100"/>
    <property type="match status" value="1"/>
</dbReference>
<reference evidence="5" key="2">
    <citation type="journal article" date="2013" name="Nat. Commun.">
        <title>Genome of the Chinese tree shrew.</title>
        <authorList>
            <person name="Fan Y."/>
            <person name="Huang Z.Y."/>
            <person name="Cao C.C."/>
            <person name="Chen C.S."/>
            <person name="Chen Y.X."/>
            <person name="Fan D.D."/>
            <person name="He J."/>
            <person name="Hou H.L."/>
            <person name="Hu L."/>
            <person name="Hu X.T."/>
            <person name="Jiang X.T."/>
            <person name="Lai R."/>
            <person name="Lang Y.S."/>
            <person name="Liang B."/>
            <person name="Liao S.G."/>
            <person name="Mu D."/>
            <person name="Ma Y.Y."/>
            <person name="Niu Y.Y."/>
            <person name="Sun X.Q."/>
            <person name="Xia J.Q."/>
            <person name="Xiao J."/>
            <person name="Xiong Z.Q."/>
            <person name="Xu L."/>
            <person name="Yang L."/>
            <person name="Zhang Y."/>
            <person name="Zhao W."/>
            <person name="Zhao X.D."/>
            <person name="Zheng Y.T."/>
            <person name="Zhou J.M."/>
            <person name="Zhu Y.B."/>
            <person name="Zhang G.J."/>
            <person name="Wang J."/>
            <person name="Yao Y.G."/>
        </authorList>
    </citation>
    <scope>NUCLEOTIDE SEQUENCE [LARGE SCALE GENOMIC DNA]</scope>
</reference>
<dbReference type="AlphaFoldDB" id="L9JAF1"/>
<gene>
    <name evidence="4" type="ORF">TREES_T100021954</name>
</gene>
<dbReference type="GO" id="GO:0043542">
    <property type="term" value="P:endothelial cell migration"/>
    <property type="evidence" value="ECO:0007669"/>
    <property type="project" value="TreeGrafter"/>
</dbReference>
<dbReference type="GO" id="GO:0042056">
    <property type="term" value="F:chemoattractant activity"/>
    <property type="evidence" value="ECO:0007669"/>
    <property type="project" value="TreeGrafter"/>
</dbReference>
<dbReference type="Proteomes" id="UP000011518">
    <property type="component" value="Unassembled WGS sequence"/>
</dbReference>
<dbReference type="PANTHER" id="PTHR11639">
    <property type="entry name" value="S100 CALCIUM-BINDING PROTEIN"/>
    <property type="match status" value="1"/>
</dbReference>
<dbReference type="GO" id="GO:0046914">
    <property type="term" value="F:transition metal ion binding"/>
    <property type="evidence" value="ECO:0007669"/>
    <property type="project" value="InterPro"/>
</dbReference>
<accession>L9JAF1</accession>
<dbReference type="GO" id="GO:0005737">
    <property type="term" value="C:cytoplasm"/>
    <property type="evidence" value="ECO:0007669"/>
    <property type="project" value="TreeGrafter"/>
</dbReference>
<evidence type="ECO:0000259" key="3">
    <source>
        <dbReference type="PROSITE" id="PS50222"/>
    </source>
</evidence>
<keyword evidence="1" id="KW-0479">Metal-binding</keyword>
<keyword evidence="5" id="KW-1185">Reference proteome</keyword>
<dbReference type="GO" id="GO:0070062">
    <property type="term" value="C:extracellular exosome"/>
    <property type="evidence" value="ECO:0007669"/>
    <property type="project" value="TreeGrafter"/>
</dbReference>
<dbReference type="EMBL" id="KB321128">
    <property type="protein sequence ID" value="ELW47338.1"/>
    <property type="molecule type" value="Genomic_DNA"/>
</dbReference>
<reference evidence="5" key="1">
    <citation type="submission" date="2012-07" db="EMBL/GenBank/DDBJ databases">
        <title>Genome of the Chinese tree shrew, a rising model animal genetically related to primates.</title>
        <authorList>
            <person name="Zhang G."/>
            <person name="Fan Y."/>
            <person name="Yao Y."/>
            <person name="Huang Z."/>
        </authorList>
    </citation>
    <scope>NUCLEOTIDE SEQUENCE [LARGE SCALE GENOMIC DNA]</scope>
</reference>
<dbReference type="Pfam" id="PF01023">
    <property type="entry name" value="S_100"/>
    <property type="match status" value="1"/>
</dbReference>
<proteinExistence type="predicted"/>
<dbReference type="InParanoid" id="L9JAF1"/>
<dbReference type="SMART" id="SM01394">
    <property type="entry name" value="S_100"/>
    <property type="match status" value="1"/>
</dbReference>
<dbReference type="PANTHER" id="PTHR11639:SF29">
    <property type="entry name" value="PROTEIN S100-A15A"/>
    <property type="match status" value="1"/>
</dbReference>